<name>A0A285LYM1_9NOCA</name>
<dbReference type="InterPro" id="IPR053140">
    <property type="entry name" value="GDSL_Rv0518-like"/>
</dbReference>
<gene>
    <name evidence="3" type="ORF">SAMN04244553_5393</name>
</gene>
<evidence type="ECO:0000256" key="1">
    <source>
        <dbReference type="SAM" id="SignalP"/>
    </source>
</evidence>
<keyword evidence="1" id="KW-0732">Signal</keyword>
<sequence length="414" mass="43217">MRILRALLALLLILLPFTAAGAAARPADPPGWTAAWATSPHQPSRAFVSNWALEGFANQTLRQEIRVSEGGLSTRVRLTNRYGATPLKIAGATIARTEGAGGIQPESLSHLTVGLSPAFVIAPGADLVTDPVALPLNAFDTISITLYFAEPTGPATQHAQSIATTYRAAGDHRADPTAAAFTETTPTWYYLAGVEVADLLPNPPAIVAFGDSITDGVGSTTDADNRFPDELAERLAAAGAPRAVLNQGIGGNRVTVDSDWLGESALHRFQRDVLDQPGVGTVIILEGANDIGLSAGAANLGEPPVPVSAEQLIAAHRELIGRARAAGLRVIGATILPFGGSPYDTPEGEAKRTAVNEWIRTSGEYDAVVDTAAVLADPANPSRLNPAFDSGDRLHPNDAGFRAMAQAVNLADLR</sequence>
<dbReference type="RefSeq" id="WP_097247344.1">
    <property type="nucleotide sequence ID" value="NZ_JAMTCW010000006.1"/>
</dbReference>
<dbReference type="AlphaFoldDB" id="A0A285LYM1"/>
<proteinExistence type="predicted"/>
<organism evidence="3 4">
    <name type="scientific">Nocardia amikacinitolerans</name>
    <dbReference type="NCBI Taxonomy" id="756689"/>
    <lineage>
        <taxon>Bacteria</taxon>
        <taxon>Bacillati</taxon>
        <taxon>Actinomycetota</taxon>
        <taxon>Actinomycetes</taxon>
        <taxon>Mycobacteriales</taxon>
        <taxon>Nocardiaceae</taxon>
        <taxon>Nocardia</taxon>
    </lineage>
</organism>
<dbReference type="STRING" id="1379680.GCA_001612615_01639"/>
<dbReference type="EMBL" id="OBEG01000006">
    <property type="protein sequence ID" value="SNY88421.1"/>
    <property type="molecule type" value="Genomic_DNA"/>
</dbReference>
<dbReference type="InterPro" id="IPR013830">
    <property type="entry name" value="SGNH_hydro"/>
</dbReference>
<reference evidence="3 4" key="1">
    <citation type="submission" date="2017-09" db="EMBL/GenBank/DDBJ databases">
        <authorList>
            <person name="Ehlers B."/>
            <person name="Leendertz F.H."/>
        </authorList>
    </citation>
    <scope>NUCLEOTIDE SEQUENCE [LARGE SCALE GENOMIC DNA]</scope>
    <source>
        <strain evidence="3 4">DSM 45537</strain>
    </source>
</reference>
<dbReference type="SUPFAM" id="SSF52266">
    <property type="entry name" value="SGNH hydrolase"/>
    <property type="match status" value="1"/>
</dbReference>
<evidence type="ECO:0000259" key="2">
    <source>
        <dbReference type="Pfam" id="PF13472"/>
    </source>
</evidence>
<evidence type="ECO:0000313" key="4">
    <source>
        <dbReference type="Proteomes" id="UP000219565"/>
    </source>
</evidence>
<dbReference type="Pfam" id="PF13472">
    <property type="entry name" value="Lipase_GDSL_2"/>
    <property type="match status" value="1"/>
</dbReference>
<feature type="chain" id="PRO_5012244763" evidence="1">
    <location>
        <begin position="23"/>
        <end position="414"/>
    </location>
</feature>
<dbReference type="InterPro" id="IPR036514">
    <property type="entry name" value="SGNH_hydro_sf"/>
</dbReference>
<keyword evidence="4" id="KW-1185">Reference proteome</keyword>
<evidence type="ECO:0000313" key="3">
    <source>
        <dbReference type="EMBL" id="SNY88421.1"/>
    </source>
</evidence>
<dbReference type="PANTHER" id="PTHR43784">
    <property type="entry name" value="GDSL-LIKE LIPASE/ACYLHYDROLASE, PUTATIVE (AFU_ORTHOLOGUE AFUA_2G00820)-RELATED"/>
    <property type="match status" value="1"/>
</dbReference>
<protein>
    <submittedName>
        <fullName evidence="3">Lysophospholipase L1</fullName>
    </submittedName>
</protein>
<dbReference type="Proteomes" id="UP000219565">
    <property type="component" value="Unassembled WGS sequence"/>
</dbReference>
<feature type="domain" description="SGNH hydrolase-type esterase" evidence="2">
    <location>
        <begin position="208"/>
        <end position="403"/>
    </location>
</feature>
<dbReference type="OrthoDB" id="1828825at2"/>
<dbReference type="CDD" id="cd01830">
    <property type="entry name" value="XynE_like"/>
    <property type="match status" value="1"/>
</dbReference>
<feature type="signal peptide" evidence="1">
    <location>
        <begin position="1"/>
        <end position="22"/>
    </location>
</feature>
<accession>A0A285LYM1</accession>
<dbReference type="Gene3D" id="3.40.50.1110">
    <property type="entry name" value="SGNH hydrolase"/>
    <property type="match status" value="1"/>
</dbReference>
<dbReference type="PANTHER" id="PTHR43784:SF2">
    <property type="entry name" value="GDSL-LIKE LIPASE_ACYLHYDROLASE, PUTATIVE (AFU_ORTHOLOGUE AFUA_2G00820)-RELATED"/>
    <property type="match status" value="1"/>
</dbReference>